<proteinExistence type="predicted"/>
<organism evidence="1">
    <name type="scientific">marine sediment metagenome</name>
    <dbReference type="NCBI Taxonomy" id="412755"/>
    <lineage>
        <taxon>unclassified sequences</taxon>
        <taxon>metagenomes</taxon>
        <taxon>ecological metagenomes</taxon>
    </lineage>
</organism>
<accession>A0A0F9ACA5</accession>
<evidence type="ECO:0000313" key="1">
    <source>
        <dbReference type="EMBL" id="KKK95875.1"/>
    </source>
</evidence>
<sequence length="99" mass="11391">MVEIQPVLLQTHLRVQPKHYRTMDAERARQVMLMWLRRMAKRAGLLLNTPSFKVWAFSDPTTKTNSVCASAWAVPESMPNTAIYPGELQFMMGHEESKT</sequence>
<dbReference type="EMBL" id="LAZR01046718">
    <property type="protein sequence ID" value="KKK95875.1"/>
    <property type="molecule type" value="Genomic_DNA"/>
</dbReference>
<name>A0A0F9ACA5_9ZZZZ</name>
<dbReference type="AlphaFoldDB" id="A0A0F9ACA5"/>
<gene>
    <name evidence="1" type="ORF">LCGC14_2668420</name>
</gene>
<protein>
    <submittedName>
        <fullName evidence="1">Uncharacterized protein</fullName>
    </submittedName>
</protein>
<comment type="caution">
    <text evidence="1">The sequence shown here is derived from an EMBL/GenBank/DDBJ whole genome shotgun (WGS) entry which is preliminary data.</text>
</comment>
<reference evidence="1" key="1">
    <citation type="journal article" date="2015" name="Nature">
        <title>Complex archaea that bridge the gap between prokaryotes and eukaryotes.</title>
        <authorList>
            <person name="Spang A."/>
            <person name="Saw J.H."/>
            <person name="Jorgensen S.L."/>
            <person name="Zaremba-Niedzwiedzka K."/>
            <person name="Martijn J."/>
            <person name="Lind A.E."/>
            <person name="van Eijk R."/>
            <person name="Schleper C."/>
            <person name="Guy L."/>
            <person name="Ettema T.J."/>
        </authorList>
    </citation>
    <scope>NUCLEOTIDE SEQUENCE</scope>
</reference>